<evidence type="ECO:0000256" key="2">
    <source>
        <dbReference type="ARBA" id="ARBA00013064"/>
    </source>
</evidence>
<dbReference type="SUPFAM" id="SSF52799">
    <property type="entry name" value="(Phosphotyrosine protein) phosphatases II"/>
    <property type="match status" value="1"/>
</dbReference>
<dbReference type="InterPro" id="IPR016130">
    <property type="entry name" value="Tyr_Pase_AS"/>
</dbReference>
<feature type="compositionally biased region" description="Polar residues" evidence="5">
    <location>
        <begin position="184"/>
        <end position="216"/>
    </location>
</feature>
<dbReference type="PANTHER" id="PTHR10159:SF519">
    <property type="entry name" value="DUAL SPECIFICITY PROTEIN PHOSPHATASE MPK3"/>
    <property type="match status" value="1"/>
</dbReference>
<dbReference type="PANTHER" id="PTHR10159">
    <property type="entry name" value="DUAL SPECIFICITY PROTEIN PHOSPHATASE"/>
    <property type="match status" value="1"/>
</dbReference>
<feature type="compositionally biased region" description="Low complexity" evidence="5">
    <location>
        <begin position="329"/>
        <end position="346"/>
    </location>
</feature>
<dbReference type="SMART" id="SM00195">
    <property type="entry name" value="DSPc"/>
    <property type="match status" value="1"/>
</dbReference>
<feature type="region of interest" description="Disordered" evidence="5">
    <location>
        <begin position="49"/>
        <end position="72"/>
    </location>
</feature>
<comment type="similarity">
    <text evidence="1">Belongs to the protein-tyrosine phosphatase family. Non-receptor class dual specificity subfamily.</text>
</comment>
<gene>
    <name evidence="7" type="ORF">GJ744_011783</name>
</gene>
<accession>A0A8H7AE70</accession>
<evidence type="ECO:0000256" key="4">
    <source>
        <dbReference type="ARBA" id="ARBA00022912"/>
    </source>
</evidence>
<dbReference type="GO" id="GO:0033550">
    <property type="term" value="F:MAP kinase tyrosine phosphatase activity"/>
    <property type="evidence" value="ECO:0007669"/>
    <property type="project" value="TreeGrafter"/>
</dbReference>
<keyword evidence="4" id="KW-0904">Protein phosphatase</keyword>
<evidence type="ECO:0000313" key="7">
    <source>
        <dbReference type="EMBL" id="KAF7506429.1"/>
    </source>
</evidence>
<dbReference type="Gene3D" id="3.90.190.10">
    <property type="entry name" value="Protein tyrosine phosphatase superfamily"/>
    <property type="match status" value="1"/>
</dbReference>
<dbReference type="Proteomes" id="UP000606974">
    <property type="component" value="Unassembled WGS sequence"/>
</dbReference>
<proteinExistence type="inferred from homology"/>
<evidence type="ECO:0000259" key="6">
    <source>
        <dbReference type="PROSITE" id="PS50056"/>
    </source>
</evidence>
<dbReference type="InterPro" id="IPR000340">
    <property type="entry name" value="Dual-sp_phosphatase_cat-dom"/>
</dbReference>
<dbReference type="GO" id="GO:0008330">
    <property type="term" value="F:protein tyrosine/threonine phosphatase activity"/>
    <property type="evidence" value="ECO:0007669"/>
    <property type="project" value="TreeGrafter"/>
</dbReference>
<dbReference type="InterPro" id="IPR029021">
    <property type="entry name" value="Prot-tyrosine_phosphatase-like"/>
</dbReference>
<comment type="caution">
    <text evidence="7">The sequence shown here is derived from an EMBL/GenBank/DDBJ whole genome shotgun (WGS) entry which is preliminary data.</text>
</comment>
<feature type="compositionally biased region" description="Low complexity" evidence="5">
    <location>
        <begin position="138"/>
        <end position="182"/>
    </location>
</feature>
<dbReference type="GO" id="GO:0005634">
    <property type="term" value="C:nucleus"/>
    <property type="evidence" value="ECO:0007669"/>
    <property type="project" value="TreeGrafter"/>
</dbReference>
<feature type="domain" description="Tyrosine specific protein phosphatases" evidence="6">
    <location>
        <begin position="488"/>
        <end position="545"/>
    </location>
</feature>
<keyword evidence="3" id="KW-0378">Hydrolase</keyword>
<evidence type="ECO:0000256" key="1">
    <source>
        <dbReference type="ARBA" id="ARBA00008601"/>
    </source>
</evidence>
<feature type="region of interest" description="Disordered" evidence="5">
    <location>
        <begin position="582"/>
        <end position="632"/>
    </location>
</feature>
<evidence type="ECO:0000256" key="5">
    <source>
        <dbReference type="SAM" id="MobiDB-lite"/>
    </source>
</evidence>
<organism evidence="7 8">
    <name type="scientific">Endocarpon pusillum</name>
    <dbReference type="NCBI Taxonomy" id="364733"/>
    <lineage>
        <taxon>Eukaryota</taxon>
        <taxon>Fungi</taxon>
        <taxon>Dikarya</taxon>
        <taxon>Ascomycota</taxon>
        <taxon>Pezizomycotina</taxon>
        <taxon>Eurotiomycetes</taxon>
        <taxon>Chaetothyriomycetidae</taxon>
        <taxon>Verrucariales</taxon>
        <taxon>Verrucariaceae</taxon>
        <taxon>Endocarpon</taxon>
    </lineage>
</organism>
<feature type="compositionally biased region" description="Low complexity" evidence="5">
    <location>
        <begin position="652"/>
        <end position="664"/>
    </location>
</feature>
<dbReference type="GO" id="GO:0005829">
    <property type="term" value="C:cytosol"/>
    <property type="evidence" value="ECO:0007669"/>
    <property type="project" value="TreeGrafter"/>
</dbReference>
<dbReference type="PROSITE" id="PS50056">
    <property type="entry name" value="TYR_PHOSPHATASE_2"/>
    <property type="match status" value="1"/>
</dbReference>
<name>A0A8H7AE70_9EURO</name>
<dbReference type="AlphaFoldDB" id="A0A8H7AE70"/>
<feature type="region of interest" description="Disordered" evidence="5">
    <location>
        <begin position="754"/>
        <end position="810"/>
    </location>
</feature>
<dbReference type="GO" id="GO:0043409">
    <property type="term" value="P:negative regulation of MAPK cascade"/>
    <property type="evidence" value="ECO:0007669"/>
    <property type="project" value="TreeGrafter"/>
</dbReference>
<evidence type="ECO:0000313" key="8">
    <source>
        <dbReference type="Proteomes" id="UP000606974"/>
    </source>
</evidence>
<sequence length="810" mass="88036">MTMSSCQVIEADNPTLKRSFDAVRDPNIYQYRGPCKRVDGEKVYLKSSLTSSHLSRPSTRKVTTASHSPAMPVQTSAPVSAAFPSFMSVFGGGMGRLEDGVSEDILRNDSKDGSQLNAEKPFQTHYPLPTPYQRRRSAASIISDSTESSPTTTVSTFGSPSMTEPSPSSSPESPTSLLPLSPFQKMTGSSSHSGNANELSQSSNFFASQSRSQSPASKERNVKNLSLNMNVTTARPATSSAAEGLHAFSAPTSPLRGPLKTGRRRPNNLTIQTPGFDKTTFPACEIPPTPSHRPSLKHHESSPALPSLVSPTTAPLVGMQLPPISMTRLLSRPGSESSFSSLSVSSQGLHELQEEATETNQPPKSQEAQERGYPDGPIRIYDSGIYLYLEPSAEEASKYDTVINVAKEVPNPFFMPSAKYKSSVMSVWRNSEHADLVEPQTAVSDTSFKSALEWPQVTGHASPTTPKARLAAPEYIHVPWDHNSEILDDLYSLCQIMESRVSTGKSVLVHCQLGVSRSASLVIAYGLYKGFKSDFHSMYTTVKERSQWVGPNMSLIYQLMDFRTKVASGEYSARSKSLPQDWFLNGSTENEMTPRPRHGPLATSLASPPMPISTAPVECSASSPPPIPPLNEARTAFRRDSLPTALSNIALSSPSNESATTSSPISPSLDAPPVPPRSAKRSTRRPLPLRELSYPLMKPSEIPPHTPRDMSQGRFAKQAISYPPVKMDLMEQDVPPTPSIFSPRTTEFRTLSLNGTDAGDLASQKSQKRSGHGQRLSVFSQPQASLAVDPRSPHHGHGKAEIMRHIDDVL</sequence>
<dbReference type="Pfam" id="PF00782">
    <property type="entry name" value="DSPc"/>
    <property type="match status" value="1"/>
</dbReference>
<dbReference type="InterPro" id="IPR020422">
    <property type="entry name" value="TYR_PHOSPHATASE_DUAL_dom"/>
</dbReference>
<feature type="compositionally biased region" description="Basic and acidic residues" evidence="5">
    <location>
        <begin position="798"/>
        <end position="810"/>
    </location>
</feature>
<feature type="region of interest" description="Disordered" evidence="5">
    <location>
        <begin position="248"/>
        <end position="311"/>
    </location>
</feature>
<feature type="region of interest" description="Disordered" evidence="5">
    <location>
        <begin position="328"/>
        <end position="376"/>
    </location>
</feature>
<dbReference type="EMBL" id="JAACFV010000087">
    <property type="protein sequence ID" value="KAF7506429.1"/>
    <property type="molecule type" value="Genomic_DNA"/>
</dbReference>
<feature type="compositionally biased region" description="Polar residues" evidence="5">
    <location>
        <begin position="61"/>
        <end position="72"/>
    </location>
</feature>
<evidence type="ECO:0000256" key="3">
    <source>
        <dbReference type="ARBA" id="ARBA00022801"/>
    </source>
</evidence>
<dbReference type="OrthoDB" id="426001at2759"/>
<dbReference type="InterPro" id="IPR000387">
    <property type="entry name" value="Tyr_Pase_dom"/>
</dbReference>
<dbReference type="EC" id="3.1.3.48" evidence="2"/>
<feature type="region of interest" description="Disordered" evidence="5">
    <location>
        <begin position="106"/>
        <end position="227"/>
    </location>
</feature>
<dbReference type="GO" id="GO:0017017">
    <property type="term" value="F:MAP kinase tyrosine/serine/threonine phosphatase activity"/>
    <property type="evidence" value="ECO:0007669"/>
    <property type="project" value="TreeGrafter"/>
</dbReference>
<feature type="region of interest" description="Disordered" evidence="5">
    <location>
        <begin position="649"/>
        <end position="711"/>
    </location>
</feature>
<dbReference type="CDD" id="cd14521">
    <property type="entry name" value="DSP_fungal_SDP1-like"/>
    <property type="match status" value="1"/>
</dbReference>
<keyword evidence="8" id="KW-1185">Reference proteome</keyword>
<reference evidence="7" key="1">
    <citation type="submission" date="2020-02" db="EMBL/GenBank/DDBJ databases">
        <authorList>
            <person name="Palmer J.M."/>
        </authorList>
    </citation>
    <scope>NUCLEOTIDE SEQUENCE</scope>
    <source>
        <strain evidence="7">EPUS1.4</strain>
        <tissue evidence="7">Thallus</tissue>
    </source>
</reference>
<dbReference type="PROSITE" id="PS00383">
    <property type="entry name" value="TYR_PHOSPHATASE_1"/>
    <property type="match status" value="1"/>
</dbReference>
<protein>
    <recommendedName>
        <fullName evidence="2">protein-tyrosine-phosphatase</fullName>
        <ecNumber evidence="2">3.1.3.48</ecNumber>
    </recommendedName>
</protein>